<sequence length="119" mass="12987">MWVAGGAGEVKYIKSYILSSAAAVDDEEDAVLGSMWLGVGAGEVKSNKSSIVLLLLLMMLLQTQRFPYRASRLRNDTSSIKRSLTLDADYSTKSTSWISSGAVEVKFNRSVVILLLLLL</sequence>
<dbReference type="AlphaFoldDB" id="A0AAW2HSS5"/>
<name>A0AAW2HSS5_9NEOP</name>
<comment type="caution">
    <text evidence="1">The sequence shown here is derived from an EMBL/GenBank/DDBJ whole genome shotgun (WGS) entry which is preliminary data.</text>
</comment>
<proteinExistence type="predicted"/>
<organism evidence="1">
    <name type="scientific">Menopon gallinae</name>
    <name type="common">poultry shaft louse</name>
    <dbReference type="NCBI Taxonomy" id="328185"/>
    <lineage>
        <taxon>Eukaryota</taxon>
        <taxon>Metazoa</taxon>
        <taxon>Ecdysozoa</taxon>
        <taxon>Arthropoda</taxon>
        <taxon>Hexapoda</taxon>
        <taxon>Insecta</taxon>
        <taxon>Pterygota</taxon>
        <taxon>Neoptera</taxon>
        <taxon>Paraneoptera</taxon>
        <taxon>Psocodea</taxon>
        <taxon>Troctomorpha</taxon>
        <taxon>Phthiraptera</taxon>
        <taxon>Amblycera</taxon>
        <taxon>Menoponidae</taxon>
        <taxon>Menopon</taxon>
    </lineage>
</organism>
<dbReference type="EMBL" id="JARGDH010000003">
    <property type="protein sequence ID" value="KAL0272979.1"/>
    <property type="molecule type" value="Genomic_DNA"/>
</dbReference>
<gene>
    <name evidence="1" type="ORF">PYX00_005766</name>
</gene>
<accession>A0AAW2HSS5</accession>
<evidence type="ECO:0000313" key="1">
    <source>
        <dbReference type="EMBL" id="KAL0272979.1"/>
    </source>
</evidence>
<reference evidence="1" key="1">
    <citation type="journal article" date="2024" name="Gigascience">
        <title>Chromosome-level genome of the poultry shaft louse Menopon gallinae provides insight into the host-switching and adaptive evolution of parasitic lice.</title>
        <authorList>
            <person name="Xu Y."/>
            <person name="Ma L."/>
            <person name="Liu S."/>
            <person name="Liang Y."/>
            <person name="Liu Q."/>
            <person name="He Z."/>
            <person name="Tian L."/>
            <person name="Duan Y."/>
            <person name="Cai W."/>
            <person name="Li H."/>
            <person name="Song F."/>
        </authorList>
    </citation>
    <scope>NUCLEOTIDE SEQUENCE</scope>
    <source>
        <strain evidence="1">Cailab_2023a</strain>
    </source>
</reference>
<protein>
    <submittedName>
        <fullName evidence="1">Uncharacterized protein</fullName>
    </submittedName>
</protein>